<dbReference type="PROSITE" id="PS00183">
    <property type="entry name" value="UBC_1"/>
    <property type="match status" value="1"/>
</dbReference>
<evidence type="ECO:0000256" key="3">
    <source>
        <dbReference type="PROSITE-ProRule" id="PRU10133"/>
    </source>
</evidence>
<dbReference type="PROSITE" id="PS50127">
    <property type="entry name" value="UBC_2"/>
    <property type="match status" value="1"/>
</dbReference>
<organism evidence="6">
    <name type="scientific">Arcella intermedia</name>
    <dbReference type="NCBI Taxonomy" id="1963864"/>
    <lineage>
        <taxon>Eukaryota</taxon>
        <taxon>Amoebozoa</taxon>
        <taxon>Tubulinea</taxon>
        <taxon>Elardia</taxon>
        <taxon>Arcellinida</taxon>
        <taxon>Sphaerothecina</taxon>
        <taxon>Arcellidae</taxon>
        <taxon>Arcella</taxon>
    </lineage>
</organism>
<keyword evidence="4" id="KW-0547">Nucleotide-binding</keyword>
<evidence type="ECO:0000259" key="5">
    <source>
        <dbReference type="PROSITE" id="PS50127"/>
    </source>
</evidence>
<name>A0A6B2LNC5_9EUKA</name>
<evidence type="ECO:0000313" key="6">
    <source>
        <dbReference type="EMBL" id="NDV38592.1"/>
    </source>
</evidence>
<evidence type="ECO:0000256" key="2">
    <source>
        <dbReference type="ARBA" id="ARBA00022786"/>
    </source>
</evidence>
<dbReference type="AlphaFoldDB" id="A0A6B2LNC5"/>
<dbReference type="Gene3D" id="3.10.110.10">
    <property type="entry name" value="Ubiquitin Conjugating Enzyme"/>
    <property type="match status" value="1"/>
</dbReference>
<dbReference type="GO" id="GO:0016740">
    <property type="term" value="F:transferase activity"/>
    <property type="evidence" value="ECO:0007669"/>
    <property type="project" value="UniProtKB-KW"/>
</dbReference>
<protein>
    <recommendedName>
        <fullName evidence="5">UBC core domain-containing protein</fullName>
    </recommendedName>
</protein>
<proteinExistence type="inferred from homology"/>
<keyword evidence="2 4" id="KW-0833">Ubl conjugation pathway</keyword>
<dbReference type="GO" id="GO:0005524">
    <property type="term" value="F:ATP binding"/>
    <property type="evidence" value="ECO:0007669"/>
    <property type="project" value="UniProtKB-UniRule"/>
</dbReference>
<dbReference type="Pfam" id="PF00179">
    <property type="entry name" value="UQ_con"/>
    <property type="match status" value="1"/>
</dbReference>
<feature type="domain" description="UBC core" evidence="5">
    <location>
        <begin position="4"/>
        <end position="151"/>
    </location>
</feature>
<comment type="similarity">
    <text evidence="4">Belongs to the ubiquitin-conjugating enzyme family.</text>
</comment>
<dbReference type="SMART" id="SM00212">
    <property type="entry name" value="UBCc"/>
    <property type="match status" value="1"/>
</dbReference>
<dbReference type="InterPro" id="IPR050113">
    <property type="entry name" value="Ub_conjugating_enzyme"/>
</dbReference>
<dbReference type="EMBL" id="GIBP01009623">
    <property type="protein sequence ID" value="NDV38592.1"/>
    <property type="molecule type" value="Transcribed_RNA"/>
</dbReference>
<evidence type="ECO:0000256" key="1">
    <source>
        <dbReference type="ARBA" id="ARBA00022679"/>
    </source>
</evidence>
<dbReference type="PANTHER" id="PTHR24067">
    <property type="entry name" value="UBIQUITIN-CONJUGATING ENZYME E2"/>
    <property type="match status" value="1"/>
</dbReference>
<dbReference type="CDD" id="cd23790">
    <property type="entry name" value="UBCc_UBE2A_2B"/>
    <property type="match status" value="1"/>
</dbReference>
<feature type="active site" description="Glycyl thioester intermediate" evidence="3">
    <location>
        <position position="89"/>
    </location>
</feature>
<keyword evidence="1" id="KW-0808">Transferase</keyword>
<dbReference type="SUPFAM" id="SSF54495">
    <property type="entry name" value="UBC-like"/>
    <property type="match status" value="1"/>
</dbReference>
<evidence type="ECO:0000256" key="4">
    <source>
        <dbReference type="RuleBase" id="RU362109"/>
    </source>
</evidence>
<reference evidence="6" key="1">
    <citation type="journal article" date="2020" name="J. Eukaryot. Microbiol.">
        <title>De novo Sequencing, Assembly and Annotation of the Transcriptome for the Free-Living Testate Amoeba Arcella intermedia.</title>
        <authorList>
            <person name="Ribeiro G.M."/>
            <person name="Porfirio-Sousa A.L."/>
            <person name="Maurer-Alcala X.X."/>
            <person name="Katz L.A."/>
            <person name="Lahr D.J.G."/>
        </authorList>
    </citation>
    <scope>NUCLEOTIDE SEQUENCE</scope>
</reference>
<dbReference type="FunFam" id="3.10.110.10:FF:000054">
    <property type="entry name" value="Ubiquitin-conjugating enzyme E2"/>
    <property type="match status" value="1"/>
</dbReference>
<accession>A0A6B2LNC5</accession>
<dbReference type="InterPro" id="IPR023313">
    <property type="entry name" value="UBQ-conjugating_AS"/>
</dbReference>
<dbReference type="InterPro" id="IPR016135">
    <property type="entry name" value="UBQ-conjugating_enzyme/RWD"/>
</dbReference>
<dbReference type="InterPro" id="IPR000608">
    <property type="entry name" value="UBC"/>
</dbReference>
<sequence>MSTSARRRLIKDFKRLQTDAPQGISAAPKDETNVLFWEAIIFGPEETAWEGGTFKLTLSFTEDYPQKAPEVKFTTKIFHPNVYADGSICLDILQKQWSPIFDVLAILTSIQSLLTDPNPSSPANAEAARLFETDKTEYYKRVKDVVEQSWEFAD</sequence>
<keyword evidence="4" id="KW-0067">ATP-binding</keyword>